<feature type="compositionally biased region" description="Low complexity" evidence="1">
    <location>
        <begin position="75"/>
        <end position="88"/>
    </location>
</feature>
<evidence type="ECO:0000313" key="3">
    <source>
        <dbReference type="Proteomes" id="UP000035763"/>
    </source>
</evidence>
<evidence type="ECO:0000313" key="2">
    <source>
        <dbReference type="EMBL" id="CCH73690.1"/>
    </source>
</evidence>
<feature type="compositionally biased region" description="Basic and acidic residues" evidence="1">
    <location>
        <begin position="19"/>
        <end position="28"/>
    </location>
</feature>
<name>W6JYF3_9MICO</name>
<dbReference type="EMBL" id="CAJA01000240">
    <property type="protein sequence ID" value="CCH73690.1"/>
    <property type="molecule type" value="Genomic_DNA"/>
</dbReference>
<protein>
    <submittedName>
        <fullName evidence="2">Uncharacterized protein</fullName>
    </submittedName>
</protein>
<sequence length="118" mass="11306">MAGSGCGDHDAIPSTAGTDGDRVQDAGHGRVLQAGHGVPAVGGAKALAQVEPLGGHGWLTGPICGSAAFQPSRTAAAAGAEAGSAPVATTSRSSTLRSVPTSSLSACSRNAGSRVVMA</sequence>
<accession>W6JYF3</accession>
<keyword evidence="3" id="KW-1185">Reference proteome</keyword>
<feature type="compositionally biased region" description="Polar residues" evidence="1">
    <location>
        <begin position="89"/>
        <end position="111"/>
    </location>
</feature>
<reference evidence="2 3" key="1">
    <citation type="journal article" date="2013" name="ISME J.">
        <title>A metabolic model for members of the genus Tetrasphaera involved in enhanced biological phosphorus removal.</title>
        <authorList>
            <person name="Kristiansen R."/>
            <person name="Nguyen H.T.T."/>
            <person name="Saunders A.M."/>
            <person name="Nielsen J.L."/>
            <person name="Wimmer R."/>
            <person name="Le V.Q."/>
            <person name="McIlroy S.J."/>
            <person name="Petrovski S."/>
            <person name="Seviour R.J."/>
            <person name="Calteau A."/>
            <person name="Nielsen K.L."/>
            <person name="Nielsen P.H."/>
        </authorList>
    </citation>
    <scope>NUCLEOTIDE SEQUENCE [LARGE SCALE GENOMIC DNA]</scope>
    <source>
        <strain evidence="2 3">Ben110</strain>
    </source>
</reference>
<evidence type="ECO:0000256" key="1">
    <source>
        <dbReference type="SAM" id="MobiDB-lite"/>
    </source>
</evidence>
<organism evidence="2 3">
    <name type="scientific">Nostocoides australiense Ben110</name>
    <dbReference type="NCBI Taxonomy" id="1193182"/>
    <lineage>
        <taxon>Bacteria</taxon>
        <taxon>Bacillati</taxon>
        <taxon>Actinomycetota</taxon>
        <taxon>Actinomycetes</taxon>
        <taxon>Micrococcales</taxon>
        <taxon>Intrasporangiaceae</taxon>
        <taxon>Nostocoides</taxon>
    </lineage>
</organism>
<feature type="region of interest" description="Disordered" evidence="1">
    <location>
        <begin position="75"/>
        <end position="118"/>
    </location>
</feature>
<proteinExistence type="predicted"/>
<comment type="caution">
    <text evidence="2">The sequence shown here is derived from an EMBL/GenBank/DDBJ whole genome shotgun (WGS) entry which is preliminary data.</text>
</comment>
<dbReference type="AlphaFoldDB" id="W6JYF3"/>
<gene>
    <name evidence="2" type="ORF">BN11_3140002</name>
</gene>
<feature type="region of interest" description="Disordered" evidence="1">
    <location>
        <begin position="1"/>
        <end position="29"/>
    </location>
</feature>
<dbReference type="Proteomes" id="UP000035763">
    <property type="component" value="Unassembled WGS sequence"/>
</dbReference>